<evidence type="ECO:0000313" key="3">
    <source>
        <dbReference type="Proteomes" id="UP000613208"/>
    </source>
</evidence>
<sequence length="100" mass="11738">MAKDFFGRLEETISTTGKAAAHKAREVADSAKRYNDIRIAKKDLNDLYRQVGKKYFKETMDYPQAEYIDLFNLIEKLQGDIEILQKELDKEEEMKSKKED</sequence>
<accession>A0A916VE90</accession>
<comment type="caution">
    <text evidence="2">The sequence shown here is derived from an EMBL/GenBank/DDBJ whole genome shotgun (WGS) entry which is preliminary data.</text>
</comment>
<keyword evidence="1" id="KW-0175">Coiled coil</keyword>
<organism evidence="2 3">
    <name type="scientific">Anaerostipes butyraticus</name>
    <dbReference type="NCBI Taxonomy" id="645466"/>
    <lineage>
        <taxon>Bacteria</taxon>
        <taxon>Bacillati</taxon>
        <taxon>Bacillota</taxon>
        <taxon>Clostridia</taxon>
        <taxon>Lachnospirales</taxon>
        <taxon>Lachnospiraceae</taxon>
        <taxon>Anaerostipes</taxon>
    </lineage>
</organism>
<dbReference type="Proteomes" id="UP000613208">
    <property type="component" value="Unassembled WGS sequence"/>
</dbReference>
<dbReference type="AlphaFoldDB" id="A0A916VE90"/>
<evidence type="ECO:0000313" key="2">
    <source>
        <dbReference type="EMBL" id="GFO85687.1"/>
    </source>
</evidence>
<proteinExistence type="predicted"/>
<gene>
    <name evidence="2" type="ORF">ANBU17_20340</name>
</gene>
<dbReference type="EMBL" id="BLYI01000043">
    <property type="protein sequence ID" value="GFO85687.1"/>
    <property type="molecule type" value="Genomic_DNA"/>
</dbReference>
<protein>
    <submittedName>
        <fullName evidence="2">Uncharacterized protein</fullName>
    </submittedName>
</protein>
<feature type="coiled-coil region" evidence="1">
    <location>
        <begin position="67"/>
        <end position="94"/>
    </location>
</feature>
<evidence type="ECO:0000256" key="1">
    <source>
        <dbReference type="SAM" id="Coils"/>
    </source>
</evidence>
<dbReference type="RefSeq" id="WP_201311383.1">
    <property type="nucleotide sequence ID" value="NZ_BLYI01000043.1"/>
</dbReference>
<keyword evidence="3" id="KW-1185">Reference proteome</keyword>
<name>A0A916VE90_9FIRM</name>
<reference evidence="2" key="1">
    <citation type="submission" date="2020-06" db="EMBL/GenBank/DDBJ databases">
        <title>Characterization of fructooligosaccharide metabolism and fructooligosaccharide-degrading enzymes in human commensal butyrate producers.</title>
        <authorList>
            <person name="Tanno H."/>
            <person name="Fujii T."/>
            <person name="Hirano K."/>
            <person name="Maeno S."/>
            <person name="Tonozuka T."/>
            <person name="Sakamoto M."/>
            <person name="Ohkuma M."/>
            <person name="Tochio T."/>
            <person name="Endo A."/>
        </authorList>
    </citation>
    <scope>NUCLEOTIDE SEQUENCE</scope>
    <source>
        <strain evidence="2">JCM 17466</strain>
    </source>
</reference>